<reference evidence="2" key="1">
    <citation type="submission" date="2022-07" db="EMBL/GenBank/DDBJ databases">
        <title>Genome Sequence of Xylaria arbuscula.</title>
        <authorList>
            <person name="Buettner E."/>
        </authorList>
    </citation>
    <scope>NUCLEOTIDE SEQUENCE</scope>
    <source>
        <strain evidence="2">VT107</strain>
    </source>
</reference>
<feature type="region of interest" description="Disordered" evidence="1">
    <location>
        <begin position="442"/>
        <end position="470"/>
    </location>
</feature>
<keyword evidence="3" id="KW-1185">Reference proteome</keyword>
<dbReference type="AlphaFoldDB" id="A0A9W8N5L6"/>
<organism evidence="2 3">
    <name type="scientific">Xylaria arbuscula</name>
    <dbReference type="NCBI Taxonomy" id="114810"/>
    <lineage>
        <taxon>Eukaryota</taxon>
        <taxon>Fungi</taxon>
        <taxon>Dikarya</taxon>
        <taxon>Ascomycota</taxon>
        <taxon>Pezizomycotina</taxon>
        <taxon>Sordariomycetes</taxon>
        <taxon>Xylariomycetidae</taxon>
        <taxon>Xylariales</taxon>
        <taxon>Xylariaceae</taxon>
        <taxon>Xylaria</taxon>
    </lineage>
</organism>
<dbReference type="EMBL" id="JANPWZ010002672">
    <property type="protein sequence ID" value="KAJ3556946.1"/>
    <property type="molecule type" value="Genomic_DNA"/>
</dbReference>
<dbReference type="VEuPathDB" id="FungiDB:F4678DRAFT_470519"/>
<evidence type="ECO:0000313" key="3">
    <source>
        <dbReference type="Proteomes" id="UP001148614"/>
    </source>
</evidence>
<proteinExistence type="predicted"/>
<name>A0A9W8N5L6_9PEZI</name>
<evidence type="ECO:0008006" key="4">
    <source>
        <dbReference type="Google" id="ProtNLM"/>
    </source>
</evidence>
<dbReference type="Proteomes" id="UP001148614">
    <property type="component" value="Unassembled WGS sequence"/>
</dbReference>
<evidence type="ECO:0000256" key="1">
    <source>
        <dbReference type="SAM" id="MobiDB-lite"/>
    </source>
</evidence>
<accession>A0A9W8N5L6</accession>
<protein>
    <recommendedName>
        <fullName evidence="4">SWIM-type domain-containing protein</fullName>
    </recommendedName>
</protein>
<gene>
    <name evidence="2" type="ORF">NPX13_g10027</name>
</gene>
<feature type="compositionally biased region" description="Basic and acidic residues" evidence="1">
    <location>
        <begin position="452"/>
        <end position="470"/>
    </location>
</feature>
<comment type="caution">
    <text evidence="2">The sequence shown here is derived from an EMBL/GenBank/DDBJ whole genome shotgun (WGS) entry which is preliminary data.</text>
</comment>
<sequence>MSLPIERMSQLSLGRMSSLNSSSPDQRPEVDSAELNYRSDMDTNIDFDETTGIATFPSGFKYSIRDLQPGTKRAVSKALSTPSRLALRGCSSREQGYFFLISETIEHHVRAPYGGGPYDGPSCSCRQDENSVGLLQHPCRHTLWLCDQILSQLVPLRSDPYSWREDGYTTEHDNVCDYISDFQFDVLANNLQCDIMAGESSRPSPHRIQIAREILTTLSRSSMEHYRPDLTSEAVGGSVVTEGDLEGTIFRMLLHNDSLLSYFLALMRDHEPLNPRFRRFRDRADAALEAFDTYIKASDLQRVTLSKNPQWCYTTFKDISEQIRAIILYSDRDLDDVDRRAAASTLIYILGQVVSRNEDHDLVRGSSGEGQPRASRKINLCNELITESSHKFVLDILERLQTESIDHLLPDLSRIEQALANTNVPRSYRDKLADIIFRLRNARPEAQSETPESSRKRTSQEGDRPPKRVK</sequence>
<evidence type="ECO:0000313" key="2">
    <source>
        <dbReference type="EMBL" id="KAJ3556946.1"/>
    </source>
</evidence>